<dbReference type="Pfam" id="PF03107">
    <property type="entry name" value="C1_2"/>
    <property type="match status" value="1"/>
</dbReference>
<dbReference type="PANTHER" id="PTHR46477">
    <property type="entry name" value="CYSTEINE/HISTIDINE-RICH C1 DOMAIN FAMILY PROTEIN"/>
    <property type="match status" value="1"/>
</dbReference>
<gene>
    <name evidence="5" type="ORF">RJ641_036075</name>
</gene>
<keyword evidence="1" id="KW-0479">Metal-binding</keyword>
<evidence type="ECO:0000256" key="3">
    <source>
        <dbReference type="ARBA" id="ARBA00022833"/>
    </source>
</evidence>
<keyword evidence="3" id="KW-0862">Zinc</keyword>
<comment type="caution">
    <text evidence="5">The sequence shown here is derived from an EMBL/GenBank/DDBJ whole genome shotgun (WGS) entry which is preliminary data.</text>
</comment>
<sequence length="246" mass="27475">MKYTEIEHSSHHHPLLLKPAKTPYICDGCRELGFGTCYQCEACNFHLHKECALPNSHPSSHPLLKKCQFNFYESKENRVCDACAKDLQGYMYQCSNGVHDLHPSCLNLETKLRSEGVTLCLVEKAPSRCLKCDRKEISERVKGWAYVSSCGRYCYHVACVKKMILDKWEEGYFVGQGDLFDPSSLAIQGIVTNQDIVLPGGSSSSSSKVKKYAKMALIVLKLIISSIFGNPIDGISALLQPLLFNS</sequence>
<dbReference type="GO" id="GO:0046872">
    <property type="term" value="F:metal ion binding"/>
    <property type="evidence" value="ECO:0007669"/>
    <property type="project" value="UniProtKB-KW"/>
</dbReference>
<name>A0AAN8ZCJ0_9MAGN</name>
<keyword evidence="2" id="KW-0677">Repeat</keyword>
<organism evidence="5 6">
    <name type="scientific">Dillenia turbinata</name>
    <dbReference type="NCBI Taxonomy" id="194707"/>
    <lineage>
        <taxon>Eukaryota</taxon>
        <taxon>Viridiplantae</taxon>
        <taxon>Streptophyta</taxon>
        <taxon>Embryophyta</taxon>
        <taxon>Tracheophyta</taxon>
        <taxon>Spermatophyta</taxon>
        <taxon>Magnoliopsida</taxon>
        <taxon>eudicotyledons</taxon>
        <taxon>Gunneridae</taxon>
        <taxon>Pentapetalae</taxon>
        <taxon>Dilleniales</taxon>
        <taxon>Dilleniaceae</taxon>
        <taxon>Dillenia</taxon>
    </lineage>
</organism>
<dbReference type="Proteomes" id="UP001370490">
    <property type="component" value="Unassembled WGS sequence"/>
</dbReference>
<dbReference type="EMBL" id="JBAMMX010000009">
    <property type="protein sequence ID" value="KAK6933181.1"/>
    <property type="molecule type" value="Genomic_DNA"/>
</dbReference>
<evidence type="ECO:0000313" key="6">
    <source>
        <dbReference type="Proteomes" id="UP001370490"/>
    </source>
</evidence>
<dbReference type="InterPro" id="IPR002219">
    <property type="entry name" value="PKC_DAG/PE"/>
</dbReference>
<dbReference type="InterPro" id="IPR046349">
    <property type="entry name" value="C1-like_sf"/>
</dbReference>
<dbReference type="PROSITE" id="PS50081">
    <property type="entry name" value="ZF_DAG_PE_2"/>
    <property type="match status" value="1"/>
</dbReference>
<protein>
    <submittedName>
        <fullName evidence="5">DC1</fullName>
    </submittedName>
</protein>
<feature type="domain" description="Phorbol-ester/DAG-type" evidence="4">
    <location>
        <begin position="12"/>
        <end position="67"/>
    </location>
</feature>
<evidence type="ECO:0000256" key="1">
    <source>
        <dbReference type="ARBA" id="ARBA00022723"/>
    </source>
</evidence>
<evidence type="ECO:0000313" key="5">
    <source>
        <dbReference type="EMBL" id="KAK6933181.1"/>
    </source>
</evidence>
<accession>A0AAN8ZCJ0</accession>
<dbReference type="AlphaFoldDB" id="A0AAN8ZCJ0"/>
<keyword evidence="6" id="KW-1185">Reference proteome</keyword>
<proteinExistence type="predicted"/>
<dbReference type="SUPFAM" id="SSF57889">
    <property type="entry name" value="Cysteine-rich domain"/>
    <property type="match status" value="2"/>
</dbReference>
<dbReference type="InterPro" id="IPR004146">
    <property type="entry name" value="DC1"/>
</dbReference>
<evidence type="ECO:0000259" key="4">
    <source>
        <dbReference type="PROSITE" id="PS50081"/>
    </source>
</evidence>
<dbReference type="PANTHER" id="PTHR46477:SF15">
    <property type="entry name" value="CYSTEINE_HISTIDINE-RICH C1 DOMAIN PROTEIN"/>
    <property type="match status" value="1"/>
</dbReference>
<evidence type="ECO:0000256" key="2">
    <source>
        <dbReference type="ARBA" id="ARBA00022737"/>
    </source>
</evidence>
<dbReference type="Gene3D" id="3.30.60.20">
    <property type="match status" value="1"/>
</dbReference>
<reference evidence="5 6" key="1">
    <citation type="submission" date="2023-12" db="EMBL/GenBank/DDBJ databases">
        <title>A high-quality genome assembly for Dillenia turbinata (Dilleniales).</title>
        <authorList>
            <person name="Chanderbali A."/>
        </authorList>
    </citation>
    <scope>NUCLEOTIDE SEQUENCE [LARGE SCALE GENOMIC DNA]</scope>
    <source>
        <strain evidence="5">LSX21</strain>
        <tissue evidence="5">Leaf</tissue>
    </source>
</reference>